<proteinExistence type="predicted"/>
<dbReference type="InterPro" id="IPR050428">
    <property type="entry name" value="TCS_sensor_his_kinase"/>
</dbReference>
<dbReference type="Gene3D" id="1.10.287.130">
    <property type="match status" value="1"/>
</dbReference>
<dbReference type="GO" id="GO:0000155">
    <property type="term" value="F:phosphorelay sensor kinase activity"/>
    <property type="evidence" value="ECO:0007669"/>
    <property type="project" value="InterPro"/>
</dbReference>
<dbReference type="Proteomes" id="UP000570514">
    <property type="component" value="Unassembled WGS sequence"/>
</dbReference>
<dbReference type="EMBL" id="JAASRM010000001">
    <property type="protein sequence ID" value="NIK88574.1"/>
    <property type="molecule type" value="Genomic_DNA"/>
</dbReference>
<evidence type="ECO:0000256" key="8">
    <source>
        <dbReference type="ARBA" id="ARBA00022989"/>
    </source>
</evidence>
<dbReference type="PROSITE" id="PS50109">
    <property type="entry name" value="HIS_KIN"/>
    <property type="match status" value="1"/>
</dbReference>
<dbReference type="SUPFAM" id="SSF158472">
    <property type="entry name" value="HAMP domain-like"/>
    <property type="match status" value="1"/>
</dbReference>
<keyword evidence="9" id="KW-0902">Two-component regulatory system</keyword>
<dbReference type="PRINTS" id="PR00344">
    <property type="entry name" value="BCTRLSENSOR"/>
</dbReference>
<dbReference type="InterPro" id="IPR036890">
    <property type="entry name" value="HATPase_C_sf"/>
</dbReference>
<dbReference type="InterPro" id="IPR036097">
    <property type="entry name" value="HisK_dim/P_sf"/>
</dbReference>
<keyword evidence="7 14" id="KW-0418">Kinase</keyword>
<dbReference type="RefSeq" id="WP_167082739.1">
    <property type="nucleotide sequence ID" value="NZ_BAAADC010000001.1"/>
</dbReference>
<dbReference type="AlphaFoldDB" id="A0A846MY74"/>
<dbReference type="PANTHER" id="PTHR45436:SF8">
    <property type="entry name" value="HISTIDINE KINASE"/>
    <property type="match status" value="1"/>
</dbReference>
<feature type="transmembrane region" description="Helical" evidence="11">
    <location>
        <begin position="14"/>
        <end position="36"/>
    </location>
</feature>
<gene>
    <name evidence="14" type="ORF">FHS83_001892</name>
</gene>
<dbReference type="SMART" id="SM00304">
    <property type="entry name" value="HAMP"/>
    <property type="match status" value="1"/>
</dbReference>
<comment type="caution">
    <text evidence="14">The sequence shown here is derived from an EMBL/GenBank/DDBJ whole genome shotgun (WGS) entry which is preliminary data.</text>
</comment>
<dbReference type="Pfam" id="PF00672">
    <property type="entry name" value="HAMP"/>
    <property type="match status" value="1"/>
</dbReference>
<dbReference type="CDD" id="cd06225">
    <property type="entry name" value="HAMP"/>
    <property type="match status" value="1"/>
</dbReference>
<evidence type="ECO:0000256" key="5">
    <source>
        <dbReference type="ARBA" id="ARBA00022679"/>
    </source>
</evidence>
<dbReference type="InterPro" id="IPR004358">
    <property type="entry name" value="Sig_transdc_His_kin-like_C"/>
</dbReference>
<keyword evidence="6 11" id="KW-0812">Transmembrane</keyword>
<feature type="domain" description="Histidine kinase" evidence="12">
    <location>
        <begin position="243"/>
        <end position="453"/>
    </location>
</feature>
<comment type="catalytic activity">
    <reaction evidence="1">
        <text>ATP + protein L-histidine = ADP + protein N-phospho-L-histidine.</text>
        <dbReference type="EC" id="2.7.13.3"/>
    </reaction>
</comment>
<comment type="subcellular location">
    <subcellularLocation>
        <location evidence="2">Membrane</location>
    </subcellularLocation>
</comment>
<dbReference type="SMART" id="SM00387">
    <property type="entry name" value="HATPase_c"/>
    <property type="match status" value="1"/>
</dbReference>
<dbReference type="Pfam" id="PF02518">
    <property type="entry name" value="HATPase_c"/>
    <property type="match status" value="1"/>
</dbReference>
<evidence type="ECO:0000256" key="6">
    <source>
        <dbReference type="ARBA" id="ARBA00022692"/>
    </source>
</evidence>
<name>A0A846MY74_9PROT</name>
<dbReference type="Gene3D" id="3.30.565.10">
    <property type="entry name" value="Histidine kinase-like ATPase, C-terminal domain"/>
    <property type="match status" value="1"/>
</dbReference>
<reference evidence="14 15" key="1">
    <citation type="submission" date="2020-03" db="EMBL/GenBank/DDBJ databases">
        <title>Genomic Encyclopedia of Type Strains, Phase IV (KMG-IV): sequencing the most valuable type-strain genomes for metagenomic binning, comparative biology and taxonomic classification.</title>
        <authorList>
            <person name="Goeker M."/>
        </authorList>
    </citation>
    <scope>NUCLEOTIDE SEQUENCE [LARGE SCALE GENOMIC DNA]</scope>
    <source>
        <strain evidence="14 15">DSM 19867</strain>
    </source>
</reference>
<sequence>MASRLIRSQSFRQAAVHAALFALAMIILFAVVFFILDRSFKANLMREVDDDLAAIHASYVMDLPANFIDRDQEAREIVEGRLREPDADDAFLLARGDKRLAGNIAMMPARIGQFMILLPTREKDGPHTILGRGRMVVPGVYAYVGRDLSQVKDAERGILYAFAVVFLAGLLLEAASAFALSASFQRRVDSVAETCRGIMAGRLGERIPADGRNDEFEQLGLTINAMLDRIQQLMESLRQVSTDIAHDLRTPLAHLRQKLERTRDTATTPAAYAEAVEGAIGDCDKALAIFTALLRIAQVEAGAKRAAFAEVDLRALVTRARDIYAPVMEDTGHSFETVLSGEHRISGDSQLLLQLITNLLDNAIAHTPSGTVVTLSLRPELNGTALAVSDTGPGIAECEREKVLRRFYRGERSRTTAGSGLGLSLASAIADLHGAELTLSDNAPGLSVTVRFP</sequence>
<evidence type="ECO:0000313" key="14">
    <source>
        <dbReference type="EMBL" id="NIK88574.1"/>
    </source>
</evidence>
<evidence type="ECO:0000259" key="13">
    <source>
        <dbReference type="PROSITE" id="PS50885"/>
    </source>
</evidence>
<evidence type="ECO:0000256" key="3">
    <source>
        <dbReference type="ARBA" id="ARBA00012438"/>
    </source>
</evidence>
<evidence type="ECO:0000256" key="1">
    <source>
        <dbReference type="ARBA" id="ARBA00000085"/>
    </source>
</evidence>
<evidence type="ECO:0000256" key="9">
    <source>
        <dbReference type="ARBA" id="ARBA00023012"/>
    </source>
</evidence>
<feature type="transmembrane region" description="Helical" evidence="11">
    <location>
        <begin position="158"/>
        <end position="180"/>
    </location>
</feature>
<dbReference type="SUPFAM" id="SSF47384">
    <property type="entry name" value="Homodimeric domain of signal transducing histidine kinase"/>
    <property type="match status" value="1"/>
</dbReference>
<evidence type="ECO:0000259" key="12">
    <source>
        <dbReference type="PROSITE" id="PS50109"/>
    </source>
</evidence>
<dbReference type="SUPFAM" id="SSF55874">
    <property type="entry name" value="ATPase domain of HSP90 chaperone/DNA topoisomerase II/histidine kinase"/>
    <property type="match status" value="1"/>
</dbReference>
<keyword evidence="5" id="KW-0808">Transferase</keyword>
<dbReference type="CDD" id="cd00075">
    <property type="entry name" value="HATPase"/>
    <property type="match status" value="1"/>
</dbReference>
<dbReference type="PROSITE" id="PS50885">
    <property type="entry name" value="HAMP"/>
    <property type="match status" value="1"/>
</dbReference>
<protein>
    <recommendedName>
        <fullName evidence="3">histidine kinase</fullName>
        <ecNumber evidence="3">2.7.13.3</ecNumber>
    </recommendedName>
</protein>
<dbReference type="InterPro" id="IPR003594">
    <property type="entry name" value="HATPase_dom"/>
</dbReference>
<dbReference type="InterPro" id="IPR003661">
    <property type="entry name" value="HisK_dim/P_dom"/>
</dbReference>
<evidence type="ECO:0000256" key="10">
    <source>
        <dbReference type="ARBA" id="ARBA00023136"/>
    </source>
</evidence>
<dbReference type="SMART" id="SM00388">
    <property type="entry name" value="HisKA"/>
    <property type="match status" value="1"/>
</dbReference>
<evidence type="ECO:0000256" key="7">
    <source>
        <dbReference type="ARBA" id="ARBA00022777"/>
    </source>
</evidence>
<dbReference type="GO" id="GO:0005886">
    <property type="term" value="C:plasma membrane"/>
    <property type="evidence" value="ECO:0007669"/>
    <property type="project" value="TreeGrafter"/>
</dbReference>
<dbReference type="EC" id="2.7.13.3" evidence="3"/>
<evidence type="ECO:0000313" key="15">
    <source>
        <dbReference type="Proteomes" id="UP000570514"/>
    </source>
</evidence>
<evidence type="ECO:0000256" key="4">
    <source>
        <dbReference type="ARBA" id="ARBA00022553"/>
    </source>
</evidence>
<dbReference type="PANTHER" id="PTHR45436">
    <property type="entry name" value="SENSOR HISTIDINE KINASE YKOH"/>
    <property type="match status" value="1"/>
</dbReference>
<evidence type="ECO:0000256" key="2">
    <source>
        <dbReference type="ARBA" id="ARBA00004370"/>
    </source>
</evidence>
<organism evidence="14 15">
    <name type="scientific">Rhizomicrobium palustre</name>
    <dbReference type="NCBI Taxonomy" id="189966"/>
    <lineage>
        <taxon>Bacteria</taxon>
        <taxon>Pseudomonadati</taxon>
        <taxon>Pseudomonadota</taxon>
        <taxon>Alphaproteobacteria</taxon>
        <taxon>Micropepsales</taxon>
        <taxon>Micropepsaceae</taxon>
        <taxon>Rhizomicrobium</taxon>
    </lineage>
</organism>
<keyword evidence="8 11" id="KW-1133">Transmembrane helix</keyword>
<dbReference type="InterPro" id="IPR003660">
    <property type="entry name" value="HAMP_dom"/>
</dbReference>
<evidence type="ECO:0000256" key="11">
    <source>
        <dbReference type="SAM" id="Phobius"/>
    </source>
</evidence>
<dbReference type="InterPro" id="IPR005467">
    <property type="entry name" value="His_kinase_dom"/>
</dbReference>
<dbReference type="CDD" id="cd00082">
    <property type="entry name" value="HisKA"/>
    <property type="match status" value="1"/>
</dbReference>
<keyword evidence="10 11" id="KW-0472">Membrane</keyword>
<keyword evidence="15" id="KW-1185">Reference proteome</keyword>
<feature type="domain" description="HAMP" evidence="13">
    <location>
        <begin position="182"/>
        <end position="235"/>
    </location>
</feature>
<keyword evidence="4" id="KW-0597">Phosphoprotein</keyword>
<dbReference type="Gene3D" id="6.10.340.10">
    <property type="match status" value="1"/>
</dbReference>
<accession>A0A846MY74</accession>